<name>A0AAV2VVX4_9VIBR</name>
<reference evidence="2 3" key="1">
    <citation type="journal article" date="2013" name="ISME J.">
        <title>Comparative genomics of pathogenic lineages of Vibrio nigripulchritudo identifies virulence-associated traits.</title>
        <authorList>
            <person name="Goudenege D."/>
            <person name="Labreuche Y."/>
            <person name="Krin E."/>
            <person name="Ansquer D."/>
            <person name="Mangenot S."/>
            <person name="Calteau A."/>
            <person name="Medigue C."/>
            <person name="Mazel D."/>
            <person name="Polz M.F."/>
            <person name="Le Roux F."/>
        </authorList>
    </citation>
    <scope>NUCLEOTIDE SEQUENCE [LARGE SCALE GENOMIC DNA]</scope>
    <source>
        <strain evidence="2 3">SOn1</strain>
    </source>
</reference>
<feature type="transmembrane region" description="Helical" evidence="1">
    <location>
        <begin position="5"/>
        <end position="24"/>
    </location>
</feature>
<keyword evidence="1" id="KW-0472">Membrane</keyword>
<keyword evidence="1" id="KW-1133">Transmembrane helix</keyword>
<proteinExistence type="predicted"/>
<feature type="transmembrane region" description="Helical" evidence="1">
    <location>
        <begin position="36"/>
        <end position="54"/>
    </location>
</feature>
<evidence type="ECO:0000313" key="2">
    <source>
        <dbReference type="EMBL" id="CCO48881.1"/>
    </source>
</evidence>
<dbReference type="AlphaFoldDB" id="A0AAV2VVX4"/>
<evidence type="ECO:0000313" key="3">
    <source>
        <dbReference type="Proteomes" id="UP000018211"/>
    </source>
</evidence>
<keyword evidence="1" id="KW-0812">Transmembrane</keyword>
<protein>
    <submittedName>
        <fullName evidence="2">Uncharacterized protein</fullName>
    </submittedName>
</protein>
<sequence length="60" mass="6993">MIMIYVQIIAVITLFINFLMSTIHEFSDGEETFMDYASILVLSYIIVLVVNRVFSRRNDS</sequence>
<evidence type="ECO:0000256" key="1">
    <source>
        <dbReference type="SAM" id="Phobius"/>
    </source>
</evidence>
<accession>A0AAV2VVX4</accession>
<dbReference type="EMBL" id="CAOF01000162">
    <property type="protein sequence ID" value="CCO48881.1"/>
    <property type="molecule type" value="Genomic_DNA"/>
</dbReference>
<gene>
    <name evidence="2" type="ORF">VIBNISOn1_680011</name>
</gene>
<dbReference type="Proteomes" id="UP000018211">
    <property type="component" value="Unassembled WGS sequence"/>
</dbReference>
<organism evidence="2 3">
    <name type="scientific">Vibrio nigripulchritudo SOn1</name>
    <dbReference type="NCBI Taxonomy" id="1238450"/>
    <lineage>
        <taxon>Bacteria</taxon>
        <taxon>Pseudomonadati</taxon>
        <taxon>Pseudomonadota</taxon>
        <taxon>Gammaproteobacteria</taxon>
        <taxon>Vibrionales</taxon>
        <taxon>Vibrionaceae</taxon>
        <taxon>Vibrio</taxon>
    </lineage>
</organism>
<comment type="caution">
    <text evidence="2">The sequence shown here is derived from an EMBL/GenBank/DDBJ whole genome shotgun (WGS) entry which is preliminary data.</text>
</comment>